<sequence>MLASMTRPGEDLDRLLLNTAAQQLEAVRPPIDRADPQRTVSTRSRMLCAGLACLAQACYRGLGGHDADTERALGQAAALLSLLTKIDDQVIDSLAFHGGPLPTAGLSPRALRARGEALDAKTRAYLAPTLASLRHAQVRASDPRDQARCALAARLGQSLRALSRDTPERLDRLLDTIALGWEVQVRAVRLLTLDPARAELPAIEAVTADISGAWLLMITMVGTLPADAARPLAFAEERAFYRWGRAIQTADALADLDKDTADGLVASLPGVHLAALEPALWRRAFANPDALEDRRALYGGLAEAGLDRALTPDREARGAMARELEQLGRVPEWLEWIHAFLSWRWIAKGRALGLRDPGGQPFGAALSQRLGCGPSTLVQRWLESAEASSAVAPTASLEVPCSGR</sequence>
<reference evidence="1 2" key="1">
    <citation type="submission" date="2007-06" db="EMBL/GenBank/DDBJ databases">
        <authorList>
            <person name="Shimkets L."/>
            <person name="Ferriera S."/>
            <person name="Johnson J."/>
            <person name="Kravitz S."/>
            <person name="Beeson K."/>
            <person name="Sutton G."/>
            <person name="Rogers Y.-H."/>
            <person name="Friedman R."/>
            <person name="Frazier M."/>
            <person name="Venter J.C."/>
        </authorList>
    </citation>
    <scope>NUCLEOTIDE SEQUENCE [LARGE SCALE GENOMIC DNA]</scope>
    <source>
        <strain evidence="1 2">SIR-1</strain>
    </source>
</reference>
<accession>A6GKF9</accession>
<comment type="caution">
    <text evidence="1">The sequence shown here is derived from an EMBL/GenBank/DDBJ whole genome shotgun (WGS) entry which is preliminary data.</text>
</comment>
<organism evidence="1 2">
    <name type="scientific">Plesiocystis pacifica SIR-1</name>
    <dbReference type="NCBI Taxonomy" id="391625"/>
    <lineage>
        <taxon>Bacteria</taxon>
        <taxon>Pseudomonadati</taxon>
        <taxon>Myxococcota</taxon>
        <taxon>Polyangia</taxon>
        <taxon>Nannocystales</taxon>
        <taxon>Nannocystaceae</taxon>
        <taxon>Plesiocystis</taxon>
    </lineage>
</organism>
<dbReference type="EMBL" id="ABCS01000194">
    <property type="protein sequence ID" value="EDM73647.1"/>
    <property type="molecule type" value="Genomic_DNA"/>
</dbReference>
<evidence type="ECO:0000313" key="1">
    <source>
        <dbReference type="EMBL" id="EDM73647.1"/>
    </source>
</evidence>
<name>A6GKF9_9BACT</name>
<protein>
    <submittedName>
        <fullName evidence="1">Uncharacterized protein</fullName>
    </submittedName>
</protein>
<dbReference type="AlphaFoldDB" id="A6GKF9"/>
<gene>
    <name evidence="1" type="ORF">PPSIR1_15545</name>
</gene>
<proteinExistence type="predicted"/>
<evidence type="ECO:0000313" key="2">
    <source>
        <dbReference type="Proteomes" id="UP000005801"/>
    </source>
</evidence>
<dbReference type="STRING" id="391625.PPSIR1_15545"/>
<keyword evidence="2" id="KW-1185">Reference proteome</keyword>
<dbReference type="Proteomes" id="UP000005801">
    <property type="component" value="Unassembled WGS sequence"/>
</dbReference>